<proteinExistence type="predicted"/>
<dbReference type="InterPro" id="IPR015353">
    <property type="entry name" value="Rubisco_LSMT_subst-bd"/>
</dbReference>
<evidence type="ECO:0000256" key="2">
    <source>
        <dbReference type="ARBA" id="ARBA00022679"/>
    </source>
</evidence>
<dbReference type="Proteomes" id="UP001165122">
    <property type="component" value="Unassembled WGS sequence"/>
</dbReference>
<organism evidence="5 6">
    <name type="scientific">Triparma laevis f. longispina</name>
    <dbReference type="NCBI Taxonomy" id="1714387"/>
    <lineage>
        <taxon>Eukaryota</taxon>
        <taxon>Sar</taxon>
        <taxon>Stramenopiles</taxon>
        <taxon>Ochrophyta</taxon>
        <taxon>Bolidophyceae</taxon>
        <taxon>Parmales</taxon>
        <taxon>Triparmaceae</taxon>
        <taxon>Triparma</taxon>
    </lineage>
</organism>
<name>A0A9W6ZD13_9STRA</name>
<evidence type="ECO:0000259" key="4">
    <source>
        <dbReference type="PROSITE" id="PS50280"/>
    </source>
</evidence>
<accession>A0A9W6ZD13</accession>
<feature type="domain" description="SET" evidence="4">
    <location>
        <begin position="8"/>
        <end position="260"/>
    </location>
</feature>
<evidence type="ECO:0000256" key="1">
    <source>
        <dbReference type="ARBA" id="ARBA00022603"/>
    </source>
</evidence>
<keyword evidence="2" id="KW-0808">Transferase</keyword>
<dbReference type="PROSITE" id="PS50280">
    <property type="entry name" value="SET"/>
    <property type="match status" value="1"/>
</dbReference>
<dbReference type="PANTHER" id="PTHR13271:SF137">
    <property type="entry name" value="SET DOMAIN-CONTAINING PROTEIN"/>
    <property type="match status" value="1"/>
</dbReference>
<dbReference type="InterPro" id="IPR036464">
    <property type="entry name" value="Rubisco_LSMT_subst-bd_sf"/>
</dbReference>
<dbReference type="EMBL" id="BRXW01000364">
    <property type="protein sequence ID" value="GMH48180.1"/>
    <property type="molecule type" value="Genomic_DNA"/>
</dbReference>
<evidence type="ECO:0000256" key="3">
    <source>
        <dbReference type="ARBA" id="ARBA00022691"/>
    </source>
</evidence>
<dbReference type="Gene3D" id="3.90.1410.10">
    <property type="entry name" value="set domain protein methyltransferase, domain 1"/>
    <property type="match status" value="1"/>
</dbReference>
<protein>
    <recommendedName>
        <fullName evidence="4">SET domain-containing protein</fullName>
    </recommendedName>
</protein>
<evidence type="ECO:0000313" key="5">
    <source>
        <dbReference type="EMBL" id="GMH48180.1"/>
    </source>
</evidence>
<dbReference type="SUPFAM" id="SSF82199">
    <property type="entry name" value="SET domain"/>
    <property type="match status" value="1"/>
</dbReference>
<dbReference type="OrthoDB" id="341421at2759"/>
<dbReference type="Pfam" id="PF09273">
    <property type="entry name" value="Rubis-subs-bind"/>
    <property type="match status" value="1"/>
</dbReference>
<dbReference type="SUPFAM" id="SSF81822">
    <property type="entry name" value="RuBisCo LSMT C-terminal, substrate-binding domain"/>
    <property type="match status" value="1"/>
</dbReference>
<dbReference type="Pfam" id="PF00856">
    <property type="entry name" value="SET"/>
    <property type="match status" value="1"/>
</dbReference>
<keyword evidence="6" id="KW-1185">Reference proteome</keyword>
<sequence length="434" mass="47674">MELDLAALNVETHKALSLVLLGAEGEVTDRGVIATEDIPPHTVIASIPLNSTISAQGLLDNVDEFSALSTFANTSSRITDDDLIAIAIILSRKDTGAGCDNAYLQRFNGFCMNFPSTFDSTIFLSPGSLPHNLLKGTNLLHSTMMLQNQIAQDHAILLKLLQDFAMVHSDMRGFFPTTSETFPLEDYVHGLFSVYSRACDLSMSISGRTAGRVRLLCPFLDMLNHSSSSKVFYEFDSGAVKIKTGDREIKKGSEVTLNYGPLTNAKLLLFYGFSLENNDYDDAELYVPLNPDLPLYKEKLGLLKKLDAMYDSTNSFRIKKGEDIPNTLLALLRLMPLTSLENVNAEEVITSENEFGVLNALESALQSMSQIISGNLLVVGDDRKKEEDTGMIAEYEKVRIYVESELEILSTALGVVRSGIAKLHSAESGLEECD</sequence>
<dbReference type="Gene3D" id="3.90.1420.10">
    <property type="entry name" value="Rubisco LSMT, substrate-binding domain"/>
    <property type="match status" value="1"/>
</dbReference>
<dbReference type="PANTHER" id="PTHR13271">
    <property type="entry name" value="UNCHARACTERIZED PUTATIVE METHYLTRANSFERASE"/>
    <property type="match status" value="1"/>
</dbReference>
<dbReference type="InterPro" id="IPR001214">
    <property type="entry name" value="SET_dom"/>
</dbReference>
<dbReference type="CDD" id="cd10527">
    <property type="entry name" value="SET_LSMT"/>
    <property type="match status" value="1"/>
</dbReference>
<dbReference type="InterPro" id="IPR046341">
    <property type="entry name" value="SET_dom_sf"/>
</dbReference>
<dbReference type="GO" id="GO:0032259">
    <property type="term" value="P:methylation"/>
    <property type="evidence" value="ECO:0007669"/>
    <property type="project" value="UniProtKB-KW"/>
</dbReference>
<reference evidence="6" key="1">
    <citation type="journal article" date="2023" name="Commun. Biol.">
        <title>Genome analysis of Parmales, the sister group of diatoms, reveals the evolutionary specialization of diatoms from phago-mixotrophs to photoautotrophs.</title>
        <authorList>
            <person name="Ban H."/>
            <person name="Sato S."/>
            <person name="Yoshikawa S."/>
            <person name="Yamada K."/>
            <person name="Nakamura Y."/>
            <person name="Ichinomiya M."/>
            <person name="Sato N."/>
            <person name="Blanc-Mathieu R."/>
            <person name="Endo H."/>
            <person name="Kuwata A."/>
            <person name="Ogata H."/>
        </authorList>
    </citation>
    <scope>NUCLEOTIDE SEQUENCE [LARGE SCALE GENOMIC DNA]</scope>
    <source>
        <strain evidence="6">NIES 3700</strain>
    </source>
</reference>
<dbReference type="GO" id="GO:0016279">
    <property type="term" value="F:protein-lysine N-methyltransferase activity"/>
    <property type="evidence" value="ECO:0007669"/>
    <property type="project" value="TreeGrafter"/>
</dbReference>
<comment type="caution">
    <text evidence="5">The sequence shown here is derived from an EMBL/GenBank/DDBJ whole genome shotgun (WGS) entry which is preliminary data.</text>
</comment>
<keyword evidence="3" id="KW-0949">S-adenosyl-L-methionine</keyword>
<dbReference type="AlphaFoldDB" id="A0A9W6ZD13"/>
<keyword evidence="1" id="KW-0489">Methyltransferase</keyword>
<gene>
    <name evidence="5" type="ORF">TrLO_g866</name>
</gene>
<evidence type="ECO:0000313" key="6">
    <source>
        <dbReference type="Proteomes" id="UP001165122"/>
    </source>
</evidence>
<dbReference type="InterPro" id="IPR050600">
    <property type="entry name" value="SETD3_SETD6_MTase"/>
</dbReference>